<keyword evidence="2" id="KW-1185">Reference proteome</keyword>
<protein>
    <submittedName>
        <fullName evidence="1">Uncharacterized protein</fullName>
    </submittedName>
</protein>
<dbReference type="STRING" id="1075417.SAMN05421823_102537"/>
<dbReference type="SUPFAM" id="SSF54001">
    <property type="entry name" value="Cysteine proteinases"/>
    <property type="match status" value="1"/>
</dbReference>
<proteinExistence type="predicted"/>
<evidence type="ECO:0000313" key="1">
    <source>
        <dbReference type="EMBL" id="SDK35444.1"/>
    </source>
</evidence>
<sequence length="174" mass="20466">MKPTTGNIALVHNPLRWWKPMTWLYAGIRRITRSEWNHCVIFCELEGQLFVCEALGKGFFPYPYEQWLERAPDRRTRLLPWTCDVSEITPHFGKKYDYWGTFVAQLLFRIGGWWIGPVETRATRLLACAEAVATIYQLPNPWQWAPCDFLAYESIENERPRVSSTKTHLKSERA</sequence>
<dbReference type="RefSeq" id="WP_089680271.1">
    <property type="nucleotide sequence ID" value="NZ_FNFO01000002.1"/>
</dbReference>
<reference evidence="1 2" key="1">
    <citation type="submission" date="2016-10" db="EMBL/GenBank/DDBJ databases">
        <authorList>
            <person name="de Groot N.N."/>
        </authorList>
    </citation>
    <scope>NUCLEOTIDE SEQUENCE [LARGE SCALE GENOMIC DNA]</scope>
    <source>
        <strain evidence="1 2">DSM 25186</strain>
    </source>
</reference>
<gene>
    <name evidence="1" type="ORF">SAMN05421823_102537</name>
</gene>
<dbReference type="Proteomes" id="UP000198510">
    <property type="component" value="Unassembled WGS sequence"/>
</dbReference>
<accession>A0A1G9B8I8</accession>
<organism evidence="1 2">
    <name type="scientific">Catalinimonas alkaloidigena</name>
    <dbReference type="NCBI Taxonomy" id="1075417"/>
    <lineage>
        <taxon>Bacteria</taxon>
        <taxon>Pseudomonadati</taxon>
        <taxon>Bacteroidota</taxon>
        <taxon>Cytophagia</taxon>
        <taxon>Cytophagales</taxon>
        <taxon>Catalimonadaceae</taxon>
        <taxon>Catalinimonas</taxon>
    </lineage>
</organism>
<name>A0A1G9B8I8_9BACT</name>
<dbReference type="InterPro" id="IPR038765">
    <property type="entry name" value="Papain-like_cys_pep_sf"/>
</dbReference>
<dbReference type="AlphaFoldDB" id="A0A1G9B8I8"/>
<dbReference type="Gene3D" id="3.90.1720.10">
    <property type="entry name" value="endopeptidase domain like (from Nostoc punctiforme)"/>
    <property type="match status" value="1"/>
</dbReference>
<evidence type="ECO:0000313" key="2">
    <source>
        <dbReference type="Proteomes" id="UP000198510"/>
    </source>
</evidence>
<dbReference type="EMBL" id="FNFO01000002">
    <property type="protein sequence ID" value="SDK35444.1"/>
    <property type="molecule type" value="Genomic_DNA"/>
</dbReference>